<proteinExistence type="predicted"/>
<evidence type="ECO:0000313" key="2">
    <source>
        <dbReference type="EMBL" id="MBW75509.1"/>
    </source>
</evidence>
<reference evidence="2" key="1">
    <citation type="submission" date="2018-01" db="EMBL/GenBank/DDBJ databases">
        <title>An insight into the sialome of Amazonian anophelines.</title>
        <authorList>
            <person name="Ribeiro J.M."/>
            <person name="Scarpassa V."/>
            <person name="Calvo E."/>
        </authorList>
    </citation>
    <scope>NUCLEOTIDE SEQUENCE</scope>
</reference>
<dbReference type="EMBL" id="GGFL01011331">
    <property type="protein sequence ID" value="MBW75509.1"/>
    <property type="molecule type" value="Transcribed_RNA"/>
</dbReference>
<sequence>MRSRRFVFMSLFSLSLPFCLNADHVETPNEQTPLRGIGIDFCSTKHFPVLSATLTESPRWSKREPKDAVVRRI</sequence>
<name>A0A2M4DDC5_ANODA</name>
<accession>A0A2M4DDC5</accession>
<evidence type="ECO:0000256" key="1">
    <source>
        <dbReference type="SAM" id="SignalP"/>
    </source>
</evidence>
<feature type="chain" id="PRO_5014889004" evidence="1">
    <location>
        <begin position="23"/>
        <end position="73"/>
    </location>
</feature>
<organism evidence="2">
    <name type="scientific">Anopheles darlingi</name>
    <name type="common">Mosquito</name>
    <dbReference type="NCBI Taxonomy" id="43151"/>
    <lineage>
        <taxon>Eukaryota</taxon>
        <taxon>Metazoa</taxon>
        <taxon>Ecdysozoa</taxon>
        <taxon>Arthropoda</taxon>
        <taxon>Hexapoda</taxon>
        <taxon>Insecta</taxon>
        <taxon>Pterygota</taxon>
        <taxon>Neoptera</taxon>
        <taxon>Endopterygota</taxon>
        <taxon>Diptera</taxon>
        <taxon>Nematocera</taxon>
        <taxon>Culicoidea</taxon>
        <taxon>Culicidae</taxon>
        <taxon>Anophelinae</taxon>
        <taxon>Anopheles</taxon>
    </lineage>
</organism>
<protein>
    <submittedName>
        <fullName evidence="2">Putative secreted protein</fullName>
    </submittedName>
</protein>
<feature type="signal peptide" evidence="1">
    <location>
        <begin position="1"/>
        <end position="22"/>
    </location>
</feature>
<dbReference type="AlphaFoldDB" id="A0A2M4DDC5"/>
<keyword evidence="1" id="KW-0732">Signal</keyword>